<dbReference type="KEGG" id="cvr:CHLNCDRAFT_133265"/>
<feature type="compositionally biased region" description="Acidic residues" evidence="1">
    <location>
        <begin position="70"/>
        <end position="103"/>
    </location>
</feature>
<keyword evidence="5" id="KW-1185">Reference proteome</keyword>
<dbReference type="PANTHER" id="PTHR21131">
    <property type="entry name" value="SERINE-TYPE ENDOPEPTIDASE INHIBITOR"/>
    <property type="match status" value="1"/>
</dbReference>
<evidence type="ECO:0000256" key="1">
    <source>
        <dbReference type="SAM" id="MobiDB-lite"/>
    </source>
</evidence>
<dbReference type="Gene3D" id="3.30.60.30">
    <property type="match status" value="3"/>
</dbReference>
<evidence type="ECO:0000259" key="3">
    <source>
        <dbReference type="PROSITE" id="PS51465"/>
    </source>
</evidence>
<evidence type="ECO:0000313" key="5">
    <source>
        <dbReference type="Proteomes" id="UP000008141"/>
    </source>
</evidence>
<feature type="region of interest" description="Disordered" evidence="1">
    <location>
        <begin position="22"/>
        <end position="147"/>
    </location>
</feature>
<dbReference type="OrthoDB" id="551922at2759"/>
<dbReference type="Pfam" id="PF07648">
    <property type="entry name" value="Kazal_2"/>
    <property type="match status" value="2"/>
</dbReference>
<feature type="signal peptide" evidence="2">
    <location>
        <begin position="1"/>
        <end position="22"/>
    </location>
</feature>
<dbReference type="STRING" id="554065.E1Z2R0"/>
<dbReference type="PROSITE" id="PS00282">
    <property type="entry name" value="KAZAL_1"/>
    <property type="match status" value="2"/>
</dbReference>
<dbReference type="Pfam" id="PF00050">
    <property type="entry name" value="Kazal_1"/>
    <property type="match status" value="1"/>
</dbReference>
<dbReference type="AlphaFoldDB" id="E1Z2R0"/>
<dbReference type="SUPFAM" id="SSF100895">
    <property type="entry name" value="Kazal-type serine protease inhibitors"/>
    <property type="match status" value="3"/>
</dbReference>
<feature type="compositionally biased region" description="Gly residues" evidence="1">
    <location>
        <begin position="104"/>
        <end position="113"/>
    </location>
</feature>
<dbReference type="CDD" id="cd00104">
    <property type="entry name" value="KAZAL_FS"/>
    <property type="match status" value="2"/>
</dbReference>
<gene>
    <name evidence="4" type="ORF">CHLNCDRAFT_133265</name>
</gene>
<feature type="chain" id="PRO_5003155408" description="Kazal-like domain-containing protein" evidence="2">
    <location>
        <begin position="23"/>
        <end position="371"/>
    </location>
</feature>
<dbReference type="SMART" id="SM00280">
    <property type="entry name" value="KAZAL"/>
    <property type="match status" value="3"/>
</dbReference>
<dbReference type="InterPro" id="IPR036058">
    <property type="entry name" value="Kazal_dom_sf"/>
</dbReference>
<name>E1Z2R0_CHLVA</name>
<accession>E1Z2R0</accession>
<dbReference type="InParanoid" id="E1Z2R0"/>
<dbReference type="InterPro" id="IPR053265">
    <property type="entry name" value="Serpin"/>
</dbReference>
<proteinExistence type="predicted"/>
<dbReference type="EMBL" id="GL433835">
    <property type="protein sequence ID" value="EFN59707.1"/>
    <property type="molecule type" value="Genomic_DNA"/>
</dbReference>
<feature type="domain" description="Kazal-like" evidence="3">
    <location>
        <begin position="242"/>
        <end position="297"/>
    </location>
</feature>
<dbReference type="GeneID" id="17359447"/>
<dbReference type="RefSeq" id="XP_005851809.1">
    <property type="nucleotide sequence ID" value="XM_005851747.1"/>
</dbReference>
<feature type="domain" description="Kazal-like" evidence="3">
    <location>
        <begin position="314"/>
        <end position="356"/>
    </location>
</feature>
<feature type="domain" description="Kazal-like" evidence="3">
    <location>
        <begin position="171"/>
        <end position="227"/>
    </location>
</feature>
<dbReference type="PANTHER" id="PTHR21131:SF0">
    <property type="entry name" value="GEO10195P1-RELATED"/>
    <property type="match status" value="1"/>
</dbReference>
<dbReference type="InterPro" id="IPR002350">
    <property type="entry name" value="Kazal_dom"/>
</dbReference>
<reference evidence="4 5" key="1">
    <citation type="journal article" date="2010" name="Plant Cell">
        <title>The Chlorella variabilis NC64A genome reveals adaptation to photosymbiosis, coevolution with viruses, and cryptic sex.</title>
        <authorList>
            <person name="Blanc G."/>
            <person name="Duncan G."/>
            <person name="Agarkova I."/>
            <person name="Borodovsky M."/>
            <person name="Gurnon J."/>
            <person name="Kuo A."/>
            <person name="Lindquist E."/>
            <person name="Lucas S."/>
            <person name="Pangilinan J."/>
            <person name="Polle J."/>
            <person name="Salamov A."/>
            <person name="Terry A."/>
            <person name="Yamada T."/>
            <person name="Dunigan D.D."/>
            <person name="Grigoriev I.V."/>
            <person name="Claverie J.M."/>
            <person name="Van Etten J.L."/>
        </authorList>
    </citation>
    <scope>NUCLEOTIDE SEQUENCE [LARGE SCALE GENOMIC DNA]</scope>
    <source>
        <strain evidence="4 5">NC64A</strain>
    </source>
</reference>
<dbReference type="PROSITE" id="PS51465">
    <property type="entry name" value="KAZAL_2"/>
    <property type="match status" value="3"/>
</dbReference>
<evidence type="ECO:0000313" key="4">
    <source>
        <dbReference type="EMBL" id="EFN59707.1"/>
    </source>
</evidence>
<dbReference type="Proteomes" id="UP000008141">
    <property type="component" value="Unassembled WGS sequence"/>
</dbReference>
<keyword evidence="2" id="KW-0732">Signal</keyword>
<organism evidence="5">
    <name type="scientific">Chlorella variabilis</name>
    <name type="common">Green alga</name>
    <dbReference type="NCBI Taxonomy" id="554065"/>
    <lineage>
        <taxon>Eukaryota</taxon>
        <taxon>Viridiplantae</taxon>
        <taxon>Chlorophyta</taxon>
        <taxon>core chlorophytes</taxon>
        <taxon>Trebouxiophyceae</taxon>
        <taxon>Chlorellales</taxon>
        <taxon>Chlorellaceae</taxon>
        <taxon>Chlorella clade</taxon>
        <taxon>Chlorella</taxon>
    </lineage>
</organism>
<evidence type="ECO:0000256" key="2">
    <source>
        <dbReference type="SAM" id="SignalP"/>
    </source>
</evidence>
<protein>
    <recommendedName>
        <fullName evidence="3">Kazal-like domain-containing protein</fullName>
    </recommendedName>
</protein>
<sequence>MKATRVLLLCAAACLLLTGARAEDEGSTEPCAEVDPDSGGCIQPDPPVDGGDGGSEPGILPAPGGTEGGGEGEGEDDVFEGGEGEDDGFEGGEGEVVEGEGGEGGEGSEGGSGTSDCDTDPTGPDCPQVDDGEGGGIGGDPDCVPDPDTNEVPDKCLMYMNEESPACTKGPNGVVKCKDNVRGPTGGARGCSCIELWAPVCGADGKVYANACKARCAKVSAKYKCSTKRLGYAACKKRCAAAAKPPGCVCPMIWAPVCGRDGKVYDNDCFARCAKAKPAFQCGINMAACKKECKCRSACGTNKACVAKCKPAKPRPKPICICGKVYAPVCAKNGRVYNNPCLAKCAKTSIKSRCESKNTKLCARKCKKGGW</sequence>